<dbReference type="InterPro" id="IPR028082">
    <property type="entry name" value="Peripla_BP_I"/>
</dbReference>
<dbReference type="GO" id="GO:0003700">
    <property type="term" value="F:DNA-binding transcription factor activity"/>
    <property type="evidence" value="ECO:0007669"/>
    <property type="project" value="TreeGrafter"/>
</dbReference>
<dbReference type="AlphaFoldDB" id="T0YI71"/>
<comment type="caution">
    <text evidence="5">The sequence shown here is derived from an EMBL/GenBank/DDBJ whole genome shotgun (WGS) entry which is preliminary data.</text>
</comment>
<dbReference type="InterPro" id="IPR046335">
    <property type="entry name" value="LacI/GalR-like_sensor"/>
</dbReference>
<dbReference type="Gene3D" id="3.40.50.2300">
    <property type="match status" value="2"/>
</dbReference>
<evidence type="ECO:0000313" key="5">
    <source>
        <dbReference type="EMBL" id="EQD32803.1"/>
    </source>
</evidence>
<evidence type="ECO:0000256" key="1">
    <source>
        <dbReference type="ARBA" id="ARBA00023015"/>
    </source>
</evidence>
<reference evidence="5" key="1">
    <citation type="submission" date="2013-08" db="EMBL/GenBank/DDBJ databases">
        <authorList>
            <person name="Mendez C."/>
            <person name="Richter M."/>
            <person name="Ferrer M."/>
            <person name="Sanchez J."/>
        </authorList>
    </citation>
    <scope>NUCLEOTIDE SEQUENCE</scope>
</reference>
<evidence type="ECO:0000256" key="3">
    <source>
        <dbReference type="ARBA" id="ARBA00023163"/>
    </source>
</evidence>
<feature type="non-terminal residue" evidence="5">
    <location>
        <position position="176"/>
    </location>
</feature>
<dbReference type="Pfam" id="PF13377">
    <property type="entry name" value="Peripla_BP_3"/>
    <property type="match status" value="1"/>
</dbReference>
<organism evidence="5">
    <name type="scientific">mine drainage metagenome</name>
    <dbReference type="NCBI Taxonomy" id="410659"/>
    <lineage>
        <taxon>unclassified sequences</taxon>
        <taxon>metagenomes</taxon>
        <taxon>ecological metagenomes</taxon>
    </lineage>
</organism>
<keyword evidence="2" id="KW-0238">DNA-binding</keyword>
<feature type="domain" description="Transcriptional regulator LacI/GalR-like sensor" evidence="4">
    <location>
        <begin position="77"/>
        <end position="176"/>
    </location>
</feature>
<dbReference type="SUPFAM" id="SSF53822">
    <property type="entry name" value="Periplasmic binding protein-like I"/>
    <property type="match status" value="1"/>
</dbReference>
<protein>
    <submittedName>
        <fullName evidence="5">Xylose operon regulatory protein</fullName>
    </submittedName>
</protein>
<feature type="non-terminal residue" evidence="5">
    <location>
        <position position="1"/>
    </location>
</feature>
<sequence length="176" mass="19449">ARYAEKAGWNLDLSWVHDSLLPAKWDGDGILCIAGVNASIDRKVLHYHKPTVNIGNEHEFPAPRVAADMDKVVKLAIEHFTQRGFKHLAYYIRLGTKPELAKCRVFESGAAAAGVTFHAINCSSGRDRERLRQLSRQIARLPKPLAATAQMDEFAVELIQAGQIAGLRVPEDLAVL</sequence>
<proteinExistence type="predicted"/>
<dbReference type="PANTHER" id="PTHR30146">
    <property type="entry name" value="LACI-RELATED TRANSCRIPTIONAL REPRESSOR"/>
    <property type="match status" value="1"/>
</dbReference>
<evidence type="ECO:0000259" key="4">
    <source>
        <dbReference type="Pfam" id="PF13377"/>
    </source>
</evidence>
<dbReference type="GO" id="GO:0000976">
    <property type="term" value="F:transcription cis-regulatory region binding"/>
    <property type="evidence" value="ECO:0007669"/>
    <property type="project" value="TreeGrafter"/>
</dbReference>
<evidence type="ECO:0000256" key="2">
    <source>
        <dbReference type="ARBA" id="ARBA00023125"/>
    </source>
</evidence>
<dbReference type="EMBL" id="AUZX01014209">
    <property type="protein sequence ID" value="EQD32803.1"/>
    <property type="molecule type" value="Genomic_DNA"/>
</dbReference>
<keyword evidence="3" id="KW-0804">Transcription</keyword>
<reference evidence="5" key="2">
    <citation type="journal article" date="2014" name="ISME J.">
        <title>Microbial stratification in low pH oxic and suboxic macroscopic growths along an acid mine drainage.</title>
        <authorList>
            <person name="Mendez-Garcia C."/>
            <person name="Mesa V."/>
            <person name="Sprenger R.R."/>
            <person name="Richter M."/>
            <person name="Diez M.S."/>
            <person name="Solano J."/>
            <person name="Bargiela R."/>
            <person name="Golyshina O.V."/>
            <person name="Manteca A."/>
            <person name="Ramos J.L."/>
            <person name="Gallego J.R."/>
            <person name="Llorente I."/>
            <person name="Martins Dos Santos V.A."/>
            <person name="Jensen O.N."/>
            <person name="Pelaez A.I."/>
            <person name="Sanchez J."/>
            <person name="Ferrer M."/>
        </authorList>
    </citation>
    <scope>NUCLEOTIDE SEQUENCE</scope>
</reference>
<keyword evidence="1" id="KW-0805">Transcription regulation</keyword>
<accession>T0YI71</accession>
<name>T0YI71_9ZZZZ</name>
<gene>
    <name evidence="5" type="ORF">B1A_19260</name>
</gene>
<dbReference type="PANTHER" id="PTHR30146:SF24">
    <property type="entry name" value="XYLOSE OPERON REGULATORY PROTEIN"/>
    <property type="match status" value="1"/>
</dbReference>